<feature type="transmembrane region" description="Helical" evidence="4">
    <location>
        <begin position="413"/>
        <end position="437"/>
    </location>
</feature>
<comment type="subcellular location">
    <subcellularLocation>
        <location evidence="1">Membrane</location>
        <topology evidence="1">Multi-pass membrane protein</topology>
    </subcellularLocation>
</comment>
<evidence type="ECO:0000256" key="2">
    <source>
        <dbReference type="ARBA" id="ARBA00006727"/>
    </source>
</evidence>
<dbReference type="GO" id="GO:0016020">
    <property type="term" value="C:membrane"/>
    <property type="evidence" value="ECO:0007669"/>
    <property type="project" value="UniProtKB-SubCell"/>
</dbReference>
<evidence type="ECO:0000256" key="3">
    <source>
        <dbReference type="SAM" id="MobiDB-lite"/>
    </source>
</evidence>
<organism evidence="6 7">
    <name type="scientific">Zasmidium cellare ATCC 36951</name>
    <dbReference type="NCBI Taxonomy" id="1080233"/>
    <lineage>
        <taxon>Eukaryota</taxon>
        <taxon>Fungi</taxon>
        <taxon>Dikarya</taxon>
        <taxon>Ascomycota</taxon>
        <taxon>Pezizomycotina</taxon>
        <taxon>Dothideomycetes</taxon>
        <taxon>Dothideomycetidae</taxon>
        <taxon>Mycosphaerellales</taxon>
        <taxon>Mycosphaerellaceae</taxon>
        <taxon>Zasmidium</taxon>
    </lineage>
</organism>
<dbReference type="InterPro" id="IPR036259">
    <property type="entry name" value="MFS_trans_sf"/>
</dbReference>
<feature type="transmembrane region" description="Helical" evidence="4">
    <location>
        <begin position="257"/>
        <end position="279"/>
    </location>
</feature>
<accession>A0A6A6CDH5</accession>
<dbReference type="GO" id="GO:0022857">
    <property type="term" value="F:transmembrane transporter activity"/>
    <property type="evidence" value="ECO:0007669"/>
    <property type="project" value="InterPro"/>
</dbReference>
<evidence type="ECO:0000256" key="4">
    <source>
        <dbReference type="SAM" id="Phobius"/>
    </source>
</evidence>
<keyword evidence="7" id="KW-1185">Reference proteome</keyword>
<feature type="transmembrane region" description="Helical" evidence="4">
    <location>
        <begin position="97"/>
        <end position="116"/>
    </location>
</feature>
<dbReference type="Pfam" id="PF07690">
    <property type="entry name" value="MFS_1"/>
    <property type="match status" value="1"/>
</dbReference>
<feature type="transmembrane region" description="Helical" evidence="4">
    <location>
        <begin position="65"/>
        <end position="85"/>
    </location>
</feature>
<dbReference type="EMBL" id="ML993601">
    <property type="protein sequence ID" value="KAF2165267.1"/>
    <property type="molecule type" value="Genomic_DNA"/>
</dbReference>
<comment type="similarity">
    <text evidence="2">Belongs to the major facilitator superfamily. Monocarboxylate porter (TC 2.A.1.13) family.</text>
</comment>
<dbReference type="Proteomes" id="UP000799537">
    <property type="component" value="Unassembled WGS sequence"/>
</dbReference>
<keyword evidence="4" id="KW-0812">Transmembrane</keyword>
<feature type="domain" description="Major facilitator superfamily (MFS) profile" evidence="5">
    <location>
        <begin position="258"/>
        <end position="451"/>
    </location>
</feature>
<dbReference type="InterPro" id="IPR011701">
    <property type="entry name" value="MFS"/>
</dbReference>
<dbReference type="PANTHER" id="PTHR11360">
    <property type="entry name" value="MONOCARBOXYLATE TRANSPORTER"/>
    <property type="match status" value="1"/>
</dbReference>
<feature type="transmembrane region" description="Helical" evidence="4">
    <location>
        <begin position="128"/>
        <end position="147"/>
    </location>
</feature>
<evidence type="ECO:0000313" key="6">
    <source>
        <dbReference type="EMBL" id="KAF2165267.1"/>
    </source>
</evidence>
<reference evidence="6" key="1">
    <citation type="journal article" date="2020" name="Stud. Mycol.">
        <title>101 Dothideomycetes genomes: a test case for predicting lifestyles and emergence of pathogens.</title>
        <authorList>
            <person name="Haridas S."/>
            <person name="Albert R."/>
            <person name="Binder M."/>
            <person name="Bloem J."/>
            <person name="Labutti K."/>
            <person name="Salamov A."/>
            <person name="Andreopoulos B."/>
            <person name="Baker S."/>
            <person name="Barry K."/>
            <person name="Bills G."/>
            <person name="Bluhm B."/>
            <person name="Cannon C."/>
            <person name="Castanera R."/>
            <person name="Culley D."/>
            <person name="Daum C."/>
            <person name="Ezra D."/>
            <person name="Gonzalez J."/>
            <person name="Henrissat B."/>
            <person name="Kuo A."/>
            <person name="Liang C."/>
            <person name="Lipzen A."/>
            <person name="Lutzoni F."/>
            <person name="Magnuson J."/>
            <person name="Mondo S."/>
            <person name="Nolan M."/>
            <person name="Ohm R."/>
            <person name="Pangilinan J."/>
            <person name="Park H.-J."/>
            <person name="Ramirez L."/>
            <person name="Alfaro M."/>
            <person name="Sun H."/>
            <person name="Tritt A."/>
            <person name="Yoshinaga Y."/>
            <person name="Zwiers L.-H."/>
            <person name="Turgeon B."/>
            <person name="Goodwin S."/>
            <person name="Spatafora J."/>
            <person name="Crous P."/>
            <person name="Grigoriev I."/>
        </authorList>
    </citation>
    <scope>NUCLEOTIDE SEQUENCE</scope>
    <source>
        <strain evidence="6">ATCC 36951</strain>
    </source>
</reference>
<dbReference type="PROSITE" id="PS50850">
    <property type="entry name" value="MFS"/>
    <property type="match status" value="1"/>
</dbReference>
<feature type="transmembrane region" description="Helical" evidence="4">
    <location>
        <begin position="388"/>
        <end position="407"/>
    </location>
</feature>
<evidence type="ECO:0000256" key="1">
    <source>
        <dbReference type="ARBA" id="ARBA00004141"/>
    </source>
</evidence>
<evidence type="ECO:0000259" key="5">
    <source>
        <dbReference type="PROSITE" id="PS50850"/>
    </source>
</evidence>
<gene>
    <name evidence="6" type="ORF">M409DRAFT_67504</name>
</gene>
<dbReference type="PANTHER" id="PTHR11360:SF234">
    <property type="entry name" value="MFS-TYPE TRANSPORTER DBAD-RELATED"/>
    <property type="match status" value="1"/>
</dbReference>
<sequence>MGDKLERAARRSATSADDVESVVKEKDERLDDESGDAVVGTQEEDSASPIPDGGLWAWLQVLSGFMLYLNSWGIVTSFGVFQSFYASTFLATSSASTIAWIGTIQGFLLAFTSVFAGPILDRGHPHTLILLGGFLVVFGLMMTSLCSTYWQLFLAQGVCVGLGAGQIFIVAVAVLPGWWERWRALATGLSAAGSAVGGVIYPIVFHRLQPVLGFAWAVRVLGFISLGTLSISLAVARMRTKPPPRPKIIDFTGFKELLFTLFCLLSFLGAMGLYVPYFFISSYAREREGQPGDLSFYMLPILSAGGILGRSLPGLLADRFGCLQTLTFTTSVSALLAFSWIAVTTSKTALIVWSLLYGVFSGPFVSLQTPTIAAITPDMRLVGGRMGMSTFCLALGVLVGNPIAGAIQSRGQWVGLQAFCGGTLVLSACLTGVTMGLKVRGERREEEEEDD</sequence>
<dbReference type="InterPro" id="IPR050327">
    <property type="entry name" value="Proton-linked_MCT"/>
</dbReference>
<dbReference type="SUPFAM" id="SSF103473">
    <property type="entry name" value="MFS general substrate transporter"/>
    <property type="match status" value="1"/>
</dbReference>
<feature type="transmembrane region" description="Helical" evidence="4">
    <location>
        <begin position="216"/>
        <end position="236"/>
    </location>
</feature>
<keyword evidence="4" id="KW-0472">Membrane</keyword>
<dbReference type="RefSeq" id="XP_033666156.1">
    <property type="nucleotide sequence ID" value="XM_033817436.1"/>
</dbReference>
<feature type="transmembrane region" description="Helical" evidence="4">
    <location>
        <begin position="182"/>
        <end position="204"/>
    </location>
</feature>
<dbReference type="InterPro" id="IPR020846">
    <property type="entry name" value="MFS_dom"/>
</dbReference>
<feature type="transmembrane region" description="Helical" evidence="4">
    <location>
        <begin position="294"/>
        <end position="313"/>
    </location>
</feature>
<name>A0A6A6CDH5_ZASCE</name>
<dbReference type="Gene3D" id="1.20.1250.20">
    <property type="entry name" value="MFS general substrate transporter like domains"/>
    <property type="match status" value="2"/>
</dbReference>
<feature type="region of interest" description="Disordered" evidence="3">
    <location>
        <begin position="1"/>
        <end position="48"/>
    </location>
</feature>
<dbReference type="OrthoDB" id="6509908at2759"/>
<dbReference type="AlphaFoldDB" id="A0A6A6CDH5"/>
<proteinExistence type="inferred from homology"/>
<feature type="transmembrane region" description="Helical" evidence="4">
    <location>
        <begin position="325"/>
        <end position="343"/>
    </location>
</feature>
<feature type="transmembrane region" description="Helical" evidence="4">
    <location>
        <begin position="349"/>
        <end position="367"/>
    </location>
</feature>
<evidence type="ECO:0000313" key="7">
    <source>
        <dbReference type="Proteomes" id="UP000799537"/>
    </source>
</evidence>
<dbReference type="GeneID" id="54570708"/>
<keyword evidence="4" id="KW-1133">Transmembrane helix</keyword>
<feature type="transmembrane region" description="Helical" evidence="4">
    <location>
        <begin position="153"/>
        <end position="175"/>
    </location>
</feature>
<protein>
    <recommendedName>
        <fullName evidence="5">Major facilitator superfamily (MFS) profile domain-containing protein</fullName>
    </recommendedName>
</protein>